<dbReference type="AlphaFoldDB" id="A0A069RI32"/>
<keyword evidence="6" id="KW-1003">Cell membrane</keyword>
<evidence type="ECO:0000256" key="6">
    <source>
        <dbReference type="ARBA" id="ARBA00022475"/>
    </source>
</evidence>
<name>A0A069RI32_PEPLI</name>
<evidence type="ECO:0000256" key="7">
    <source>
        <dbReference type="ARBA" id="ARBA00022692"/>
    </source>
</evidence>
<keyword evidence="8 12" id="KW-1133">Transmembrane helix</keyword>
<feature type="transmembrane region" description="Helical" evidence="12">
    <location>
        <begin position="91"/>
        <end position="114"/>
    </location>
</feature>
<dbReference type="PANTHER" id="PTHR43298:SF4">
    <property type="entry name" value="DRUG_SODIUM ANTIPORTER"/>
    <property type="match status" value="1"/>
</dbReference>
<dbReference type="InterPro" id="IPR002528">
    <property type="entry name" value="MATE_fam"/>
</dbReference>
<evidence type="ECO:0000256" key="3">
    <source>
        <dbReference type="ARBA" id="ARBA00020268"/>
    </source>
</evidence>
<gene>
    <name evidence="13" type="primary">norM</name>
    <name evidence="13" type="ORF">CLIT_2c02900</name>
</gene>
<dbReference type="eggNOG" id="COG0534">
    <property type="taxonomic scope" value="Bacteria"/>
</dbReference>
<protein>
    <recommendedName>
        <fullName evidence="3">Probable multidrug resistance protein NorM</fullName>
    </recommendedName>
    <alternativeName>
        <fullName evidence="11">Multidrug-efflux transporter</fullName>
    </alternativeName>
</protein>
<dbReference type="EMBL" id="JJMM01000002">
    <property type="protein sequence ID" value="KDR96684.1"/>
    <property type="molecule type" value="Genomic_DNA"/>
</dbReference>
<dbReference type="STRING" id="1121324.CLIT_2c02900"/>
<feature type="transmembrane region" description="Helical" evidence="12">
    <location>
        <begin position="200"/>
        <end position="218"/>
    </location>
</feature>
<evidence type="ECO:0000313" key="13">
    <source>
        <dbReference type="EMBL" id="KDR96684.1"/>
    </source>
</evidence>
<dbReference type="GO" id="GO:0006811">
    <property type="term" value="P:monoatomic ion transport"/>
    <property type="evidence" value="ECO:0007669"/>
    <property type="project" value="UniProtKB-KW"/>
</dbReference>
<dbReference type="InterPro" id="IPR048279">
    <property type="entry name" value="MdtK-like"/>
</dbReference>
<dbReference type="GO" id="GO:0005886">
    <property type="term" value="C:plasma membrane"/>
    <property type="evidence" value="ECO:0007669"/>
    <property type="project" value="UniProtKB-SubCell"/>
</dbReference>
<evidence type="ECO:0000256" key="1">
    <source>
        <dbReference type="ARBA" id="ARBA00003408"/>
    </source>
</evidence>
<keyword evidence="4" id="KW-0813">Transport</keyword>
<keyword evidence="9" id="KW-0406">Ion transport</keyword>
<feature type="transmembrane region" description="Helical" evidence="12">
    <location>
        <begin position="319"/>
        <end position="341"/>
    </location>
</feature>
<feature type="transmembrane region" description="Helical" evidence="12">
    <location>
        <begin position="287"/>
        <end position="307"/>
    </location>
</feature>
<feature type="transmembrane region" description="Helical" evidence="12">
    <location>
        <begin position="389"/>
        <end position="407"/>
    </location>
</feature>
<dbReference type="GO" id="GO:0042910">
    <property type="term" value="F:xenobiotic transmembrane transporter activity"/>
    <property type="evidence" value="ECO:0007669"/>
    <property type="project" value="InterPro"/>
</dbReference>
<evidence type="ECO:0000256" key="4">
    <source>
        <dbReference type="ARBA" id="ARBA00022448"/>
    </source>
</evidence>
<reference evidence="13 14" key="1">
    <citation type="submission" date="2014-03" db="EMBL/GenBank/DDBJ databases">
        <title>Genome sequence of Clostridium litorale W6, DSM 5388.</title>
        <authorList>
            <person name="Poehlein A."/>
            <person name="Jagirdar A."/>
            <person name="Khonsari B."/>
            <person name="Chibani C.M."/>
            <person name="Gutierrez Gutierrez D.A."/>
            <person name="Davydova E."/>
            <person name="Alghaithi H.S."/>
            <person name="Nair K.P."/>
            <person name="Dhamotharan K."/>
            <person name="Chandran L."/>
            <person name="G W."/>
            <person name="Daniel R."/>
        </authorList>
    </citation>
    <scope>NUCLEOTIDE SEQUENCE [LARGE SCALE GENOMIC DNA]</scope>
    <source>
        <strain evidence="13 14">W6</strain>
    </source>
</reference>
<comment type="function">
    <text evidence="1">Multidrug efflux pump.</text>
</comment>
<feature type="transmembrane region" description="Helical" evidence="12">
    <location>
        <begin position="49"/>
        <end position="71"/>
    </location>
</feature>
<feature type="transmembrane region" description="Helical" evidence="12">
    <location>
        <begin position="361"/>
        <end position="382"/>
    </location>
</feature>
<evidence type="ECO:0000256" key="10">
    <source>
        <dbReference type="ARBA" id="ARBA00023136"/>
    </source>
</evidence>
<evidence type="ECO:0000256" key="9">
    <source>
        <dbReference type="ARBA" id="ARBA00023065"/>
    </source>
</evidence>
<dbReference type="OrthoDB" id="9776324at2"/>
<proteinExistence type="predicted"/>
<comment type="caution">
    <text evidence="13">The sequence shown here is derived from an EMBL/GenBank/DDBJ whole genome shotgun (WGS) entry which is preliminary data.</text>
</comment>
<evidence type="ECO:0000256" key="5">
    <source>
        <dbReference type="ARBA" id="ARBA00022449"/>
    </source>
</evidence>
<dbReference type="GO" id="GO:0015297">
    <property type="term" value="F:antiporter activity"/>
    <property type="evidence" value="ECO:0007669"/>
    <property type="project" value="UniProtKB-KW"/>
</dbReference>
<keyword evidence="14" id="KW-1185">Reference proteome</keyword>
<dbReference type="Proteomes" id="UP000027946">
    <property type="component" value="Unassembled WGS sequence"/>
</dbReference>
<feature type="transmembrane region" description="Helical" evidence="12">
    <location>
        <begin position="167"/>
        <end position="188"/>
    </location>
</feature>
<dbReference type="InterPro" id="IPR050222">
    <property type="entry name" value="MATE_MdtK"/>
</dbReference>
<evidence type="ECO:0000256" key="12">
    <source>
        <dbReference type="SAM" id="Phobius"/>
    </source>
</evidence>
<dbReference type="Pfam" id="PF01554">
    <property type="entry name" value="MatE"/>
    <property type="match status" value="2"/>
</dbReference>
<keyword evidence="7 12" id="KW-0812">Transmembrane</keyword>
<keyword evidence="10 12" id="KW-0472">Membrane</keyword>
<accession>A0A069RI32</accession>
<dbReference type="PIRSF" id="PIRSF006603">
    <property type="entry name" value="DinF"/>
    <property type="match status" value="1"/>
</dbReference>
<feature type="transmembrane region" description="Helical" evidence="12">
    <location>
        <begin position="419"/>
        <end position="439"/>
    </location>
</feature>
<evidence type="ECO:0000256" key="2">
    <source>
        <dbReference type="ARBA" id="ARBA00004651"/>
    </source>
</evidence>
<feature type="transmembrane region" description="Helical" evidence="12">
    <location>
        <begin position="12"/>
        <end position="29"/>
    </location>
</feature>
<dbReference type="PANTHER" id="PTHR43298">
    <property type="entry name" value="MULTIDRUG RESISTANCE PROTEIN NORM-RELATED"/>
    <property type="match status" value="1"/>
</dbReference>
<evidence type="ECO:0000313" key="14">
    <source>
        <dbReference type="Proteomes" id="UP000027946"/>
    </source>
</evidence>
<feature type="transmembrane region" description="Helical" evidence="12">
    <location>
        <begin position="242"/>
        <end position="267"/>
    </location>
</feature>
<dbReference type="NCBIfam" id="TIGR00797">
    <property type="entry name" value="matE"/>
    <property type="match status" value="1"/>
</dbReference>
<feature type="transmembrane region" description="Helical" evidence="12">
    <location>
        <begin position="134"/>
        <end position="160"/>
    </location>
</feature>
<evidence type="ECO:0000256" key="11">
    <source>
        <dbReference type="ARBA" id="ARBA00031636"/>
    </source>
</evidence>
<evidence type="ECO:0000256" key="8">
    <source>
        <dbReference type="ARBA" id="ARBA00022989"/>
    </source>
</evidence>
<organism evidence="13 14">
    <name type="scientific">Peptoclostridium litorale DSM 5388</name>
    <dbReference type="NCBI Taxonomy" id="1121324"/>
    <lineage>
        <taxon>Bacteria</taxon>
        <taxon>Bacillati</taxon>
        <taxon>Bacillota</taxon>
        <taxon>Clostridia</taxon>
        <taxon>Peptostreptococcales</taxon>
        <taxon>Peptoclostridiaceae</taxon>
        <taxon>Peptoclostridium</taxon>
    </lineage>
</organism>
<sequence length="466" mass="50637">MKSGAKLTEGKIVKSLINLALPIMGTSFIQMAYNMTDMIWIGRLGSSSVAAVGTAGFFTWLAMAFILIPKIGAEIGVSQSIGSNDKEQARCYARCSIQIAAVLALFYSIFLIVFRKNLIGFFGLGEEAVVDWAMGYLSIISLGMVFYFLNPVFTGIFNGYGDSRAPFWVNAAGLLTNIVLDPLLIFGLGPFPEMGVNGTAIATVISQVVAFTLFIYMIKIKTDLLVTMNIFRTPKIYRVKRIFTLGMPIALENGLFTIFTMIVARVVAQWGSAAIAVQKVGAQVEAISWMTSVGFSTALGAFTGQNYGAGKAHRITRGFFASMGMVSAVGAAATFAFVFWAEPIFKIFINEKEALLYGADYLRILGYSQILMCIEITASGAFNGIGKTLPPSIVGIVFTGMRVPFAMWAASKGFGLNAIWWIFSMTSIIKGIILFVWFIPQIKRGYGLGESEKGDLMEEAKKGIII</sequence>
<comment type="subcellular location">
    <subcellularLocation>
        <location evidence="2">Cell membrane</location>
        <topology evidence="2">Multi-pass membrane protein</topology>
    </subcellularLocation>
</comment>
<dbReference type="CDD" id="cd13140">
    <property type="entry name" value="MATE_like_1"/>
    <property type="match status" value="1"/>
</dbReference>
<keyword evidence="5" id="KW-0050">Antiport</keyword>
<dbReference type="RefSeq" id="WP_038261267.1">
    <property type="nucleotide sequence ID" value="NZ_JJMM01000002.1"/>
</dbReference>